<evidence type="ECO:0000313" key="1">
    <source>
        <dbReference type="EMBL" id="KOG55269.1"/>
    </source>
</evidence>
<name>A0A0L8MXX5_STRVG</name>
<protein>
    <submittedName>
        <fullName evidence="1">Uncharacterized protein</fullName>
    </submittedName>
</protein>
<organism evidence="1 2">
    <name type="scientific">Streptomyces virginiae</name>
    <name type="common">Streptomyces cinnamonensis</name>
    <dbReference type="NCBI Taxonomy" id="1961"/>
    <lineage>
        <taxon>Bacteria</taxon>
        <taxon>Bacillati</taxon>
        <taxon>Actinomycetota</taxon>
        <taxon>Actinomycetes</taxon>
        <taxon>Kitasatosporales</taxon>
        <taxon>Streptomycetaceae</taxon>
        <taxon>Streptomyces</taxon>
    </lineage>
</organism>
<dbReference type="PATRIC" id="fig|1961.12.peg.2717"/>
<dbReference type="EMBL" id="LGUV01000108">
    <property type="protein sequence ID" value="KOG55269.1"/>
    <property type="molecule type" value="Genomic_DNA"/>
</dbReference>
<reference evidence="2" key="1">
    <citation type="submission" date="2015-07" db="EMBL/GenBank/DDBJ databases">
        <authorList>
            <consortium name="Consortium for Microbial Forensics and Genomics (microFORGE)"/>
            <person name="Knight B.M."/>
            <person name="Roberts D.P."/>
            <person name="Lin D."/>
            <person name="Hari K."/>
            <person name="Fletcher J."/>
            <person name="Melcher U."/>
            <person name="Blagden T."/>
            <person name="Winegar R.A."/>
        </authorList>
    </citation>
    <scope>NUCLEOTIDE SEQUENCE [LARGE SCALE GENOMIC DNA]</scope>
    <source>
        <strain evidence="2">NRRL B-1447</strain>
    </source>
</reference>
<evidence type="ECO:0000313" key="2">
    <source>
        <dbReference type="Proteomes" id="UP000037084"/>
    </source>
</evidence>
<gene>
    <name evidence="1" type="ORF">ADK75_11745</name>
</gene>
<proteinExistence type="predicted"/>
<dbReference type="AlphaFoldDB" id="A0A0L8MXX5"/>
<dbReference type="Proteomes" id="UP000037084">
    <property type="component" value="Unassembled WGS sequence"/>
</dbReference>
<comment type="caution">
    <text evidence="1">The sequence shown here is derived from an EMBL/GenBank/DDBJ whole genome shotgun (WGS) entry which is preliminary data.</text>
</comment>
<sequence length="507" mass="54009">MYDAGPQAAEAVRALRELAQERPDELELFEGFTDVELDGWAVAVPEEVRVVLREIGGLETEDHEYRFGPRGRETFMDGCWTLGETDFGEGSLIVGVGGARWGPVVAVNPWGADPDVTVEAPDFTAWLAGFAERLADGVPDRPRGRFSVPATSTVELAERAAVARDGGDGGDELAALVGRGDSLTDLVDLHGLPGYPCSVDWEPYFSTFHNTADTGSSEVQFQIVGDGRALLLRSVVSGDFLGRAVRRHRVPADAARRAVAELRSLAAEFPDHVVLEAGCADSVIDGWAVPVPEDVRAVLREIGGVAIAGLPALRLLPGAPEHAVDPELHRMLGGDGAYWPLARIGHGNGNGRSHALAQIRIDPATGQWGYVVSVPGDGAKLREYPELALLAESLADLLLTLARLARRAAAGPDFAARMARDTRWLFPNTGEPWPRPAPVGEWAGSADPLLAAATELPDGTHAADLRAVPIPSDLCFYRAAGWPYAARLERLHFAAAGQLAAAVPVRG</sequence>
<dbReference type="OrthoDB" id="4316308at2"/>
<accession>A0A0L8MXX5</accession>
<dbReference type="RefSeq" id="WP_053170135.1">
    <property type="nucleotide sequence ID" value="NZ_LGUV01000108.1"/>
</dbReference>